<dbReference type="KEGG" id="slk:SLUN_32760"/>
<sequence>MSGRAATFFLLEALVTPMRSTQDFPAPRSCGRTMAGARDVAVSAKPAYLTTLRRHYFRRHRRLPRRPAVPTPSNVTYITRSRFGERQVARLAIPHNALNGDRSLLMSEGPAMLDSDAYARLYEEQQPQLVAYARSLTGGSWPADDLVAEAHFLVWRRLSSGHSVDNVPAYLLTTVRNLAATVGRADRESPRDPAEAAAAERAAVWGDGDPGSRIAYVDLLSRVLGQLPERWVKALWLAEAEDQPLDVVGRRMGAGCGATAVLLHRAREGMRQAFLRAYPGTPGDPGCEGHWERMPAHVREADTAKQASDLRLHLEGCADCRARLVLLNSANDRLHAMVGPALLVFFLRGSGKFLAPLVGTGAGAGAGAGRGSGGHGGLWEPVRHVLTEGGKLPAVAVGAVGVTVAVAAVAVGLVFSGTDAQVPGPRALAAPTEARPEGPPVRLGESDAPAERQGPAERPVPERSGATDAGGVDAGGADSGPASAERGGRSAAPVAPRAEAEAPTAPAEPAVPSAVVPAEAVKPAVPTVPSPAVPAVPAEPVEPAAPAEPSAAVPAVPAVPVPPSAPAESTAPVAPTAAVPAEPVEPAALAEPAAPVPAIPAVPAQPSAPVESTARLASTAPVGPTAPAVSSDPVDPTPVEPTVPAEPAVPVEPSTDPGSACLVGGSLQVCGGQ</sequence>
<dbReference type="Gene3D" id="1.10.1740.10">
    <property type="match status" value="1"/>
</dbReference>
<dbReference type="GO" id="GO:0016987">
    <property type="term" value="F:sigma factor activity"/>
    <property type="evidence" value="ECO:0007669"/>
    <property type="project" value="UniProtKB-KW"/>
</dbReference>
<gene>
    <name evidence="8" type="ORF">SLUN_32760</name>
</gene>
<dbReference type="InterPro" id="IPR013324">
    <property type="entry name" value="RNA_pol_sigma_r3/r4-like"/>
</dbReference>
<proteinExistence type="inferred from homology"/>
<dbReference type="PANTHER" id="PTHR43133">
    <property type="entry name" value="RNA POLYMERASE ECF-TYPE SIGMA FACTO"/>
    <property type="match status" value="1"/>
</dbReference>
<name>A0A2R4TAV4_9ACTN</name>
<feature type="compositionally biased region" description="Low complexity" evidence="6">
    <location>
        <begin position="491"/>
        <end position="511"/>
    </location>
</feature>
<keyword evidence="4" id="KW-0238">DNA-binding</keyword>
<feature type="compositionally biased region" description="Low complexity" evidence="6">
    <location>
        <begin position="601"/>
        <end position="612"/>
    </location>
</feature>
<dbReference type="SUPFAM" id="SSF88946">
    <property type="entry name" value="Sigma2 domain of RNA polymerase sigma factors"/>
    <property type="match status" value="1"/>
</dbReference>
<dbReference type="SUPFAM" id="SSF88659">
    <property type="entry name" value="Sigma3 and sigma4 domains of RNA polymerase sigma factors"/>
    <property type="match status" value="1"/>
</dbReference>
<reference evidence="8 9" key="1">
    <citation type="submission" date="2018-01" db="EMBL/GenBank/DDBJ databases">
        <title>Complete genome sequence of Streptomyces lunaelactis MM109T, a Ferroverdin A producer isolated from cave moonmilk deposits.</title>
        <authorList>
            <person name="Naome A."/>
            <person name="Martinet L."/>
            <person name="Maciejewska M."/>
            <person name="Anderssen S."/>
            <person name="Adam D."/>
            <person name="Tenconi E."/>
            <person name="Deflandre B."/>
            <person name="Arguelles-Arias A."/>
            <person name="Calusinska M."/>
            <person name="Copieters W."/>
            <person name="Karim L."/>
            <person name="Hanikenne M."/>
            <person name="Baurain D."/>
            <person name="van Wezel G."/>
            <person name="Smargiasso N."/>
            <person name="de Pauw E."/>
            <person name="Delfosse P."/>
            <person name="Rigali S."/>
        </authorList>
    </citation>
    <scope>NUCLEOTIDE SEQUENCE [LARGE SCALE GENOMIC DNA]</scope>
    <source>
        <strain evidence="8 9">MM109</strain>
    </source>
</reference>
<organism evidence="8 9">
    <name type="scientific">Streptomyces lunaelactis</name>
    <dbReference type="NCBI Taxonomy" id="1535768"/>
    <lineage>
        <taxon>Bacteria</taxon>
        <taxon>Bacillati</taxon>
        <taxon>Actinomycetota</taxon>
        <taxon>Actinomycetes</taxon>
        <taxon>Kitasatosporales</taxon>
        <taxon>Streptomycetaceae</taxon>
        <taxon>Streptomyces</taxon>
    </lineage>
</organism>
<dbReference type="InterPro" id="IPR039425">
    <property type="entry name" value="RNA_pol_sigma-70-like"/>
</dbReference>
<feature type="compositionally biased region" description="Low complexity" evidence="6">
    <location>
        <begin position="642"/>
        <end position="655"/>
    </location>
</feature>
<dbReference type="InterPro" id="IPR007627">
    <property type="entry name" value="RNA_pol_sigma70_r2"/>
</dbReference>
<dbReference type="AlphaFoldDB" id="A0A2R4TAV4"/>
<feature type="domain" description="RNA polymerase sigma-70 region 2" evidence="7">
    <location>
        <begin position="121"/>
        <end position="179"/>
    </location>
</feature>
<dbReference type="InterPro" id="IPR013325">
    <property type="entry name" value="RNA_pol_sigma_r2"/>
</dbReference>
<evidence type="ECO:0000313" key="9">
    <source>
        <dbReference type="Proteomes" id="UP000244201"/>
    </source>
</evidence>
<evidence type="ECO:0000313" key="8">
    <source>
        <dbReference type="EMBL" id="AVZ76269.1"/>
    </source>
</evidence>
<evidence type="ECO:0000259" key="7">
    <source>
        <dbReference type="Pfam" id="PF04542"/>
    </source>
</evidence>
<feature type="compositionally biased region" description="Low complexity" evidence="6">
    <location>
        <begin position="535"/>
        <end position="556"/>
    </location>
</feature>
<dbReference type="GO" id="GO:0006352">
    <property type="term" value="P:DNA-templated transcription initiation"/>
    <property type="evidence" value="ECO:0007669"/>
    <property type="project" value="InterPro"/>
</dbReference>
<keyword evidence="9" id="KW-1185">Reference proteome</keyword>
<feature type="region of interest" description="Disordered" evidence="6">
    <location>
        <begin position="525"/>
        <end position="578"/>
    </location>
</feature>
<keyword evidence="5" id="KW-0804">Transcription</keyword>
<keyword evidence="2" id="KW-0805">Transcription regulation</keyword>
<dbReference type="Pfam" id="PF04542">
    <property type="entry name" value="Sigma70_r2"/>
    <property type="match status" value="1"/>
</dbReference>
<feature type="compositionally biased region" description="Low complexity" evidence="6">
    <location>
        <begin position="566"/>
        <end position="578"/>
    </location>
</feature>
<dbReference type="Proteomes" id="UP000244201">
    <property type="component" value="Chromosome"/>
</dbReference>
<evidence type="ECO:0000256" key="3">
    <source>
        <dbReference type="ARBA" id="ARBA00023082"/>
    </source>
</evidence>
<evidence type="ECO:0000256" key="4">
    <source>
        <dbReference type="ARBA" id="ARBA00023125"/>
    </source>
</evidence>
<evidence type="ECO:0000256" key="2">
    <source>
        <dbReference type="ARBA" id="ARBA00023015"/>
    </source>
</evidence>
<evidence type="ECO:0000256" key="1">
    <source>
        <dbReference type="ARBA" id="ARBA00010641"/>
    </source>
</evidence>
<feature type="region of interest" description="Disordered" evidence="6">
    <location>
        <begin position="598"/>
        <end position="660"/>
    </location>
</feature>
<dbReference type="EMBL" id="CP026304">
    <property type="protein sequence ID" value="AVZ76269.1"/>
    <property type="molecule type" value="Genomic_DNA"/>
</dbReference>
<keyword evidence="3" id="KW-0731">Sigma factor</keyword>
<protein>
    <submittedName>
        <fullName evidence="8">RNA polymerase subunit sigma-70</fullName>
    </submittedName>
</protein>
<evidence type="ECO:0000256" key="6">
    <source>
        <dbReference type="SAM" id="MobiDB-lite"/>
    </source>
</evidence>
<feature type="region of interest" description="Disordered" evidence="6">
    <location>
        <begin position="421"/>
        <end position="511"/>
    </location>
</feature>
<accession>A0A2R4TAV4</accession>
<dbReference type="GO" id="GO:0003677">
    <property type="term" value="F:DNA binding"/>
    <property type="evidence" value="ECO:0007669"/>
    <property type="project" value="UniProtKB-KW"/>
</dbReference>
<comment type="similarity">
    <text evidence="1">Belongs to the sigma-70 factor family. ECF subfamily.</text>
</comment>
<dbReference type="PANTHER" id="PTHR43133:SF8">
    <property type="entry name" value="RNA POLYMERASE SIGMA FACTOR HI_1459-RELATED"/>
    <property type="match status" value="1"/>
</dbReference>
<evidence type="ECO:0000256" key="5">
    <source>
        <dbReference type="ARBA" id="ARBA00023163"/>
    </source>
</evidence>